<accession>A0A6C1E0P1</accession>
<proteinExistence type="predicted"/>
<name>A0A6C1E0P1_SACPS</name>
<protein>
    <submittedName>
        <fullName evidence="1">Irc10</fullName>
    </submittedName>
</protein>
<gene>
    <name evidence="1" type="primary">IRC10</name>
    <name evidence="1" type="ORF">GRS66_004754</name>
</gene>
<dbReference type="Proteomes" id="UP000501346">
    <property type="component" value="Chromosome ScXV-ScXI"/>
</dbReference>
<sequence>MFIEYSRLPGFESINISFSRGMLRLAKFTNFATYKQKLEYFRLLAGSNKYIQRISVADFERHPDEINYIYIILISILQMEECMPVLVLCPTVYWVRFHWPGKCSVNSLNFTNETLKSAFHAVFTPYFALMKKVLGRIKNNMLLFAEPHANLNNLFVKHFHDLIYKSVKDEKTGEAILYLRTNVNVPNVFIDDKRAVFHGDGMKIGKFTGKFLCFSFKRTIRWSKLDSVDSFAVTTVNYRVSVNWEKTPRKTFLSLDSDTKNLHYISKKILNKKGKNATTSKTTKSSCTSENVCDDKTFSVEFPLTTSAKTEYLLRSNFSLEKINENNNPTLQELTLNRTHRLYRSNFRNEQSTTQRKFEKIGRTVSTDSGNKLLTFPEQKATRDSSPFSIELTHATVISSDESALKDTTSQAIAEMQRITPAIAKTISRRTANWVCSNPAPDPYGEPSTWSRILTPNLKIISESSPYYPVHLASPNSTFSRDQSVRSVVMRRSSVCVEKQNSFFRNYEHFKNILSRRIIKVKTSCPRLSVDVSDNKRENLSQEHLILPNKSREKVNRFKNCLHRVAEALRAAKENWDQHNPRNSIH</sequence>
<reference evidence="1 2" key="1">
    <citation type="journal article" date="2019" name="BMC Genomics">
        <title>Chromosome level assembly and comparative genome analysis confirm lager-brewing yeasts originated from a single hybridization.</title>
        <authorList>
            <person name="Salazar A.N."/>
            <person name="Gorter de Vries A.R."/>
            <person name="van den Broek M."/>
            <person name="Brouwers N."/>
            <person name="de la Torre Cortes P."/>
            <person name="Kuijpers N.G.A."/>
            <person name="Daran J.G."/>
            <person name="Abeel T."/>
        </authorList>
    </citation>
    <scope>NUCLEOTIDE SEQUENCE [LARGE SCALE GENOMIC DNA]</scope>
    <source>
        <strain evidence="1 2">CBS 1483</strain>
    </source>
</reference>
<organism evidence="1 2">
    <name type="scientific">Saccharomyces pastorianus</name>
    <name type="common">Lager yeast</name>
    <name type="synonym">Saccharomyces cerevisiae x Saccharomyces eubayanus</name>
    <dbReference type="NCBI Taxonomy" id="27292"/>
    <lineage>
        <taxon>Eukaryota</taxon>
        <taxon>Fungi</taxon>
        <taxon>Dikarya</taxon>
        <taxon>Ascomycota</taxon>
        <taxon>Saccharomycotina</taxon>
        <taxon>Saccharomycetes</taxon>
        <taxon>Saccharomycetales</taxon>
        <taxon>Saccharomycetaceae</taxon>
        <taxon>Saccharomyces</taxon>
    </lineage>
</organism>
<evidence type="ECO:0000313" key="2">
    <source>
        <dbReference type="Proteomes" id="UP000501346"/>
    </source>
</evidence>
<dbReference type="AlphaFoldDB" id="A0A6C1E0P1"/>
<evidence type="ECO:0000313" key="1">
    <source>
        <dbReference type="EMBL" id="QID82337.1"/>
    </source>
</evidence>
<dbReference type="OrthoDB" id="4055616at2759"/>
<keyword evidence="2" id="KW-1185">Reference proteome</keyword>
<dbReference type="EMBL" id="CP048996">
    <property type="protein sequence ID" value="QID82337.1"/>
    <property type="molecule type" value="Genomic_DNA"/>
</dbReference>